<dbReference type="GO" id="GO:0005546">
    <property type="term" value="F:phosphatidylinositol-4,5-bisphosphate binding"/>
    <property type="evidence" value="ECO:0007669"/>
    <property type="project" value="InterPro"/>
</dbReference>
<dbReference type="Pfam" id="PF03081">
    <property type="entry name" value="Exo70_C"/>
    <property type="match status" value="1"/>
</dbReference>
<proteinExistence type="inferred from homology"/>
<dbReference type="Gene3D" id="1.20.1280.170">
    <property type="entry name" value="Exocyst complex component Exo70"/>
    <property type="match status" value="1"/>
</dbReference>
<dbReference type="GO" id="GO:0000145">
    <property type="term" value="C:exocyst"/>
    <property type="evidence" value="ECO:0007669"/>
    <property type="project" value="InterPro"/>
</dbReference>
<reference evidence="5 6" key="1">
    <citation type="journal article" date="2020" name="Nat. Commun.">
        <title>Genome of Tripterygium wilfordii and identification of cytochrome P450 involved in triptolide biosynthesis.</title>
        <authorList>
            <person name="Tu L."/>
            <person name="Su P."/>
            <person name="Zhang Z."/>
            <person name="Gao L."/>
            <person name="Wang J."/>
            <person name="Hu T."/>
            <person name="Zhou J."/>
            <person name="Zhang Y."/>
            <person name="Zhao Y."/>
            <person name="Liu Y."/>
            <person name="Song Y."/>
            <person name="Tong Y."/>
            <person name="Lu Y."/>
            <person name="Yang J."/>
            <person name="Xu C."/>
            <person name="Jia M."/>
            <person name="Peters R.J."/>
            <person name="Huang L."/>
            <person name="Gao W."/>
        </authorList>
    </citation>
    <scope>NUCLEOTIDE SEQUENCE [LARGE SCALE GENOMIC DNA]</scope>
    <source>
        <strain evidence="6">cv. XIE 37</strain>
        <tissue evidence="5">Leaf</tissue>
    </source>
</reference>
<dbReference type="InterPro" id="IPR004140">
    <property type="entry name" value="Exo70"/>
</dbReference>
<protein>
    <recommendedName>
        <fullName evidence="3">Exocyst subunit Exo70 family protein</fullName>
    </recommendedName>
</protein>
<dbReference type="PANTHER" id="PTHR12542">
    <property type="entry name" value="EXOCYST COMPLEX PROTEIN EXO70"/>
    <property type="match status" value="1"/>
</dbReference>
<sequence length="685" mass="76901">MADVDTIDDLVSARNLLSIGLEKSRAIASALQNTGSRLDVMNQRLPSLEAAFRPNPVAKCAFASLRDRLDGAIDAAAAVLKVYGVICELRNSILSDACSDLSSYLDVVQQIEGALRFLTDNCRLAIQWLQGILEFLECNAIANNHFILTVKKSLEILEELEMAEEHAHLEDGILFDAFDKLVLEFKKLLTENSNSLALVSLSSSTAPPIFPAAATQKLQAVVDRLNAGNWLQNCLSLHAKVRSLVVRRSLEAFDLNYLAKTITEFDNVEEIESDVDQWCKDLVVLVKNVLGIEYKLCKDIFGRSGSNAWVGCFAEIARQSGFLAFLEFGKHVSESNKGPVKLLKLLDIFGVLDNLRVDMNNLFGGEACVEIQTMTRDLIKGIINGACEIFWELPVQVELQRFSPPPTDGSIPKLVCFLTGYCNQLLGNEYEPVLTQVLIINHSWRHEKYQEGLVISQIYNIIKQVALNLDSWSKAYEDVALSCLFMMNNHFHFGSLGGTKVGDMMGESWLKAHKQYMEYYATVYLKETWGKLMATLNPQDSPVLTSPSRMTPFWLSPIRIPAGCAVKKSLKKFNKAFEDLYKKQSKWVVSDESLREKMCEVTVKAFVPVYASYLHNYGVLIKQEAEGGEYVKYTTESVERALNTLFQPKVISICSNNKPVPLIDRVKTIVKIASVKRHWKNQFFV</sequence>
<dbReference type="EMBL" id="JAAARO010000022">
    <property type="protein sequence ID" value="KAF5726812.1"/>
    <property type="molecule type" value="Genomic_DNA"/>
</dbReference>
<evidence type="ECO:0000256" key="3">
    <source>
        <dbReference type="RuleBase" id="RU365026"/>
    </source>
</evidence>
<keyword evidence="2 3" id="KW-0813">Transport</keyword>
<dbReference type="GO" id="GO:0006887">
    <property type="term" value="P:exocytosis"/>
    <property type="evidence" value="ECO:0007669"/>
    <property type="project" value="UniProtKB-KW"/>
</dbReference>
<dbReference type="SUPFAM" id="SSF74788">
    <property type="entry name" value="Cullin repeat-like"/>
    <property type="match status" value="1"/>
</dbReference>
<dbReference type="PANTHER" id="PTHR12542:SF95">
    <property type="entry name" value="EXOCYST SUBUNIT EXO70 FAMILY PROTEIN"/>
    <property type="match status" value="1"/>
</dbReference>
<evidence type="ECO:0000256" key="1">
    <source>
        <dbReference type="ARBA" id="ARBA00006756"/>
    </source>
</evidence>
<feature type="domain" description="Exocyst complex subunit Exo70 C-terminal" evidence="4">
    <location>
        <begin position="277"/>
        <end position="643"/>
    </location>
</feature>
<dbReference type="InParanoid" id="A0A7J7BY59"/>
<organism evidence="5 6">
    <name type="scientific">Tripterygium wilfordii</name>
    <name type="common">Thunder God vine</name>
    <dbReference type="NCBI Taxonomy" id="458696"/>
    <lineage>
        <taxon>Eukaryota</taxon>
        <taxon>Viridiplantae</taxon>
        <taxon>Streptophyta</taxon>
        <taxon>Embryophyta</taxon>
        <taxon>Tracheophyta</taxon>
        <taxon>Spermatophyta</taxon>
        <taxon>Magnoliopsida</taxon>
        <taxon>eudicotyledons</taxon>
        <taxon>Gunneridae</taxon>
        <taxon>Pentapetalae</taxon>
        <taxon>rosids</taxon>
        <taxon>fabids</taxon>
        <taxon>Celastrales</taxon>
        <taxon>Celastraceae</taxon>
        <taxon>Tripterygium</taxon>
    </lineage>
</organism>
<dbReference type="AlphaFoldDB" id="A0A7J7BY59"/>
<accession>A0A7J7BY59</accession>
<comment type="similarity">
    <text evidence="1 3">Belongs to the EXO70 family.</text>
</comment>
<evidence type="ECO:0000313" key="6">
    <source>
        <dbReference type="Proteomes" id="UP000593562"/>
    </source>
</evidence>
<dbReference type="Proteomes" id="UP000593562">
    <property type="component" value="Unassembled WGS sequence"/>
</dbReference>
<name>A0A7J7BY59_TRIWF</name>
<keyword evidence="3" id="KW-0268">Exocytosis</keyword>
<dbReference type="GO" id="GO:0015031">
    <property type="term" value="P:protein transport"/>
    <property type="evidence" value="ECO:0007669"/>
    <property type="project" value="UniProtKB-KW"/>
</dbReference>
<keyword evidence="3" id="KW-0653">Protein transport</keyword>
<dbReference type="OrthoDB" id="1922221at2759"/>
<comment type="caution">
    <text evidence="5">The sequence shown here is derived from an EMBL/GenBank/DDBJ whole genome shotgun (WGS) entry which is preliminary data.</text>
</comment>
<comment type="function">
    <text evidence="3">Component of the exocyst complex.</text>
</comment>
<evidence type="ECO:0000259" key="4">
    <source>
        <dbReference type="Pfam" id="PF03081"/>
    </source>
</evidence>
<dbReference type="InterPro" id="IPR016159">
    <property type="entry name" value="Cullin_repeat-like_dom_sf"/>
</dbReference>
<dbReference type="InterPro" id="IPR046364">
    <property type="entry name" value="Exo70_C"/>
</dbReference>
<gene>
    <name evidence="5" type="ORF">HS088_TW22G00496</name>
</gene>
<evidence type="ECO:0000256" key="2">
    <source>
        <dbReference type="ARBA" id="ARBA00022448"/>
    </source>
</evidence>
<dbReference type="Pfam" id="PF20669">
    <property type="entry name" value="Exo70_N"/>
    <property type="match status" value="1"/>
</dbReference>
<evidence type="ECO:0000313" key="5">
    <source>
        <dbReference type="EMBL" id="KAF5726812.1"/>
    </source>
</evidence>
<keyword evidence="6" id="KW-1185">Reference proteome</keyword>